<dbReference type="InterPro" id="IPR018193">
    <property type="entry name" value="Glyc_kinase_flavodox-like_fold"/>
</dbReference>
<dbReference type="GO" id="GO:0008887">
    <property type="term" value="F:glycerate kinase activity"/>
    <property type="evidence" value="ECO:0007669"/>
    <property type="project" value="UniProtKB-EC"/>
</dbReference>
<evidence type="ECO:0000313" key="6">
    <source>
        <dbReference type="Proteomes" id="UP001519331"/>
    </source>
</evidence>
<reference evidence="5 6" key="1">
    <citation type="submission" date="2021-03" db="EMBL/GenBank/DDBJ databases">
        <title>Sequencing the genomes of 1000 actinobacteria strains.</title>
        <authorList>
            <person name="Klenk H.-P."/>
        </authorList>
    </citation>
    <scope>NUCLEOTIDE SEQUENCE [LARGE SCALE GENOMIC DNA]</scope>
    <source>
        <strain evidence="5 6">DSM 12544</strain>
    </source>
</reference>
<keyword evidence="3 4" id="KW-0418">Kinase</keyword>
<dbReference type="SUPFAM" id="SSF110738">
    <property type="entry name" value="Glycerate kinase I"/>
    <property type="match status" value="1"/>
</dbReference>
<name>A0ABS4SYR8_9MICC</name>
<comment type="caution">
    <text evidence="5">The sequence shown here is derived from an EMBL/GenBank/DDBJ whole genome shotgun (WGS) entry which is preliminary data.</text>
</comment>
<dbReference type="Gene3D" id="3.40.50.10350">
    <property type="entry name" value="Glycerate kinase, domain 1"/>
    <property type="match status" value="1"/>
</dbReference>
<dbReference type="Gene3D" id="3.90.1510.10">
    <property type="entry name" value="Glycerate kinase, domain 2"/>
    <property type="match status" value="1"/>
</dbReference>
<dbReference type="EC" id="2.7.1.31" evidence="5"/>
<dbReference type="Pfam" id="PF02595">
    <property type="entry name" value="Gly_kinase"/>
    <property type="match status" value="1"/>
</dbReference>
<evidence type="ECO:0000313" key="5">
    <source>
        <dbReference type="EMBL" id="MBP2317342.1"/>
    </source>
</evidence>
<dbReference type="InterPro" id="IPR004381">
    <property type="entry name" value="Glycerate_kinase"/>
</dbReference>
<dbReference type="PANTHER" id="PTHR21599:SF0">
    <property type="entry name" value="GLYCERATE KINASE"/>
    <property type="match status" value="1"/>
</dbReference>
<dbReference type="InterPro" id="IPR018197">
    <property type="entry name" value="Glycerate_kinase_RE-like"/>
</dbReference>
<evidence type="ECO:0000256" key="4">
    <source>
        <dbReference type="PIRNR" id="PIRNR006078"/>
    </source>
</evidence>
<dbReference type="PIRSF" id="PIRSF006078">
    <property type="entry name" value="GlxK"/>
    <property type="match status" value="1"/>
</dbReference>
<dbReference type="NCBIfam" id="TIGR00045">
    <property type="entry name" value="glycerate kinase"/>
    <property type="match status" value="1"/>
</dbReference>
<accession>A0ABS4SYR8</accession>
<dbReference type="RefSeq" id="WP_210047523.1">
    <property type="nucleotide sequence ID" value="NZ_JAGINX010000001.1"/>
</dbReference>
<comment type="similarity">
    <text evidence="1 4">Belongs to the glycerate kinase type-1 family.</text>
</comment>
<sequence>MSLTRTSSSALRVAVIPDSFKGSATAGAVARAMAEGVERACASARVSARSAVVPFADGGEGTLDAICSAWGIEPQRVAVTDALGRPAEGRYAVHTVEGRTTGVIEAAEANGLPAVSDVPLQPQRATTYGVGALVTAALDAGCEEVLLCIGGSATTDGGAGLLQALGARLLDSSGAQIGPGGGALADLSHIDTEGLDPRVPGLRWRIACDVTNPLLGPEGAAAVFGPQKGADPQDVIELDAALGHFADVLAAQTGQDVRETPGMGAAGGLPMALVSLFDAEIAPGGELVAEVLGVQQVVAEAEIVLTGEGRLDSQSLGGKVVDTVRRLTPDQTPVFVLAGSVEISAAELDAAGLSAALSIARGPETLNQLSAEAETRVSCAAEQLIRIYLSGRAAHRPSA</sequence>
<evidence type="ECO:0000256" key="1">
    <source>
        <dbReference type="ARBA" id="ARBA00006284"/>
    </source>
</evidence>
<keyword evidence="6" id="KW-1185">Reference proteome</keyword>
<evidence type="ECO:0000256" key="2">
    <source>
        <dbReference type="ARBA" id="ARBA00022679"/>
    </source>
</evidence>
<keyword evidence="2 4" id="KW-0808">Transferase</keyword>
<dbReference type="InterPro" id="IPR036129">
    <property type="entry name" value="Glycerate_kinase_sf"/>
</dbReference>
<proteinExistence type="inferred from homology"/>
<dbReference type="Proteomes" id="UP001519331">
    <property type="component" value="Unassembled WGS sequence"/>
</dbReference>
<dbReference type="PANTHER" id="PTHR21599">
    <property type="entry name" value="GLYCERATE KINASE"/>
    <property type="match status" value="1"/>
</dbReference>
<evidence type="ECO:0000256" key="3">
    <source>
        <dbReference type="ARBA" id="ARBA00022777"/>
    </source>
</evidence>
<organism evidence="5 6">
    <name type="scientific">Nesterenkonia lacusekhoensis</name>
    <dbReference type="NCBI Taxonomy" id="150832"/>
    <lineage>
        <taxon>Bacteria</taxon>
        <taxon>Bacillati</taxon>
        <taxon>Actinomycetota</taxon>
        <taxon>Actinomycetes</taxon>
        <taxon>Micrococcales</taxon>
        <taxon>Micrococcaceae</taxon>
        <taxon>Nesterenkonia</taxon>
    </lineage>
</organism>
<gene>
    <name evidence="5" type="ORF">JOF45_000361</name>
</gene>
<dbReference type="EMBL" id="JAGINX010000001">
    <property type="protein sequence ID" value="MBP2317342.1"/>
    <property type="molecule type" value="Genomic_DNA"/>
</dbReference>
<protein>
    <submittedName>
        <fullName evidence="5">Glycerate kinase</fullName>
        <ecNumber evidence="5">2.7.1.31</ecNumber>
    </submittedName>
</protein>